<gene>
    <name evidence="2" type="ORF">AMS68_001149</name>
</gene>
<accession>A0A6H0XLK5</accession>
<feature type="compositionally biased region" description="Basic and acidic residues" evidence="1">
    <location>
        <begin position="84"/>
        <end position="101"/>
    </location>
</feature>
<keyword evidence="3" id="KW-1185">Reference proteome</keyword>
<feature type="compositionally biased region" description="Basic and acidic residues" evidence="1">
    <location>
        <begin position="45"/>
        <end position="70"/>
    </location>
</feature>
<dbReference type="OrthoDB" id="3945172at2759"/>
<evidence type="ECO:0000313" key="3">
    <source>
        <dbReference type="Proteomes" id="UP000503462"/>
    </source>
</evidence>
<dbReference type="Proteomes" id="UP000503462">
    <property type="component" value="Chromosome 1"/>
</dbReference>
<sequence>MSAASPSEFLTFYRRLATSQSLRRGVVLRPQVARPFHATASARSTIDEKDQKHATRKEDNLDVQSREAKHGSQSRSSDTGGAATREKDERSSAAKTKKEFPESPDPAIGMQDERGGKSH</sequence>
<protein>
    <submittedName>
        <fullName evidence="2">Uncharacterized protein</fullName>
    </submittedName>
</protein>
<organism evidence="2 3">
    <name type="scientific">Peltaster fructicola</name>
    <dbReference type="NCBI Taxonomy" id="286661"/>
    <lineage>
        <taxon>Eukaryota</taxon>
        <taxon>Fungi</taxon>
        <taxon>Dikarya</taxon>
        <taxon>Ascomycota</taxon>
        <taxon>Pezizomycotina</taxon>
        <taxon>Dothideomycetes</taxon>
        <taxon>Dothideomycetes incertae sedis</taxon>
        <taxon>Peltaster</taxon>
    </lineage>
</organism>
<reference evidence="2 3" key="1">
    <citation type="journal article" date="2016" name="Sci. Rep.">
        <title>Peltaster fructicola genome reveals evolution from an invasive phytopathogen to an ectophytic parasite.</title>
        <authorList>
            <person name="Xu C."/>
            <person name="Chen H."/>
            <person name="Gleason M.L."/>
            <person name="Xu J.R."/>
            <person name="Liu H."/>
            <person name="Zhang R."/>
            <person name="Sun G."/>
        </authorList>
    </citation>
    <scope>NUCLEOTIDE SEQUENCE [LARGE SCALE GENOMIC DNA]</scope>
    <source>
        <strain evidence="2 3">LNHT1506</strain>
    </source>
</reference>
<dbReference type="EMBL" id="CP051139">
    <property type="protein sequence ID" value="QIW95631.1"/>
    <property type="molecule type" value="Genomic_DNA"/>
</dbReference>
<name>A0A6H0XLK5_9PEZI</name>
<feature type="region of interest" description="Disordered" evidence="1">
    <location>
        <begin position="30"/>
        <end position="119"/>
    </location>
</feature>
<evidence type="ECO:0000256" key="1">
    <source>
        <dbReference type="SAM" id="MobiDB-lite"/>
    </source>
</evidence>
<evidence type="ECO:0000313" key="2">
    <source>
        <dbReference type="EMBL" id="QIW95631.1"/>
    </source>
</evidence>
<proteinExistence type="predicted"/>
<dbReference type="AlphaFoldDB" id="A0A6H0XLK5"/>